<evidence type="ECO:0000313" key="2">
    <source>
        <dbReference type="Proteomes" id="UP000002007"/>
    </source>
</evidence>
<name>A9WN19_RENSM</name>
<dbReference type="EMBL" id="CP000910">
    <property type="protein sequence ID" value="ABY23541.1"/>
    <property type="molecule type" value="Genomic_DNA"/>
</dbReference>
<organism evidence="1 2">
    <name type="scientific">Renibacterium salmoninarum (strain ATCC 33209 / DSM 20767 / JCM 11484 / NBRC 15589 / NCIMB 2235)</name>
    <dbReference type="NCBI Taxonomy" id="288705"/>
    <lineage>
        <taxon>Bacteria</taxon>
        <taxon>Bacillati</taxon>
        <taxon>Actinomycetota</taxon>
        <taxon>Actinomycetes</taxon>
        <taxon>Micrococcales</taxon>
        <taxon>Micrococcaceae</taxon>
        <taxon>Renibacterium</taxon>
    </lineage>
</organism>
<dbReference type="HOGENOM" id="CLU_939656_0_0_11"/>
<protein>
    <submittedName>
        <fullName evidence="1">Uncharacterized protein</fullName>
    </submittedName>
</protein>
<dbReference type="KEGG" id="rsa:RSal33209_1808"/>
<dbReference type="RefSeq" id="WP_012245212.1">
    <property type="nucleotide sequence ID" value="NC_010168.1"/>
</dbReference>
<gene>
    <name evidence="1" type="ordered locus">RSal33209_1808</name>
</gene>
<accession>A9WN19</accession>
<dbReference type="Proteomes" id="UP000002007">
    <property type="component" value="Chromosome"/>
</dbReference>
<reference evidence="2" key="1">
    <citation type="journal article" date="2008" name="J. Bacteriol.">
        <title>Genome sequence of the fish pathogen Renibacterium salmoninarum suggests reductive evolution away from an environmental Arthrobacter ancestor.</title>
        <authorList>
            <person name="Wiens G.D."/>
            <person name="Rockey D.D."/>
            <person name="Wu Z."/>
            <person name="Chang J."/>
            <person name="Levy R."/>
            <person name="Crane S."/>
            <person name="Chen D.S."/>
            <person name="Capri G.R."/>
            <person name="Burnett J.R."/>
            <person name="Sudheesh P.S."/>
            <person name="Schipma M.J."/>
            <person name="Burd H."/>
            <person name="Bhattacharyya A."/>
            <person name="Rhodes L.D."/>
            <person name="Kaul R."/>
            <person name="Strom M.S."/>
        </authorList>
    </citation>
    <scope>NUCLEOTIDE SEQUENCE [LARGE SCALE GENOMIC DNA]</scope>
    <source>
        <strain evidence="2">ATCC 33209 / DSM 20767 / JCM 11484 / NBRC 15589 / NCIMB 2235</strain>
    </source>
</reference>
<keyword evidence="2" id="KW-1185">Reference proteome</keyword>
<dbReference type="STRING" id="288705.RSal33209_1808"/>
<sequence length="296" mass="33489">MNADLLLQFTPAVLKLREARNQRAVFRPKWLEHVQSEPWRFDLKRSDPQSYALIGRQRRPVPLDLAVHLGIWLQQHRHGLNSAVHAFLALKFPEPTRTEPIRIGFPITLSQAHFAASPLVQSHLVDGAFLQLLEGFQPYRRGYFGPIQHPSESSLFWLEKLAQVDKLRSLHVGVGLTRIPQEGFARVEMSREVPHQAQEGVLVRSGALLLSFRSAHSPLVTVEHLHQPMRLFPDVSGWGDVTTASESWCAEGQSEFGSYRFLSQRMDAMESEVTEICTKLAELAGANNKLLAVLKR</sequence>
<dbReference type="AlphaFoldDB" id="A9WN19"/>
<dbReference type="eggNOG" id="ENOG502ZJD1">
    <property type="taxonomic scope" value="Bacteria"/>
</dbReference>
<proteinExistence type="predicted"/>
<evidence type="ECO:0000313" key="1">
    <source>
        <dbReference type="EMBL" id="ABY23541.1"/>
    </source>
</evidence>